<comment type="caution">
    <text evidence="2">The sequence shown here is derived from an EMBL/GenBank/DDBJ whole genome shotgun (WGS) entry which is preliminary data.</text>
</comment>
<proteinExistence type="predicted"/>
<reference evidence="3" key="2">
    <citation type="submission" date="2024-04" db="EMBL/GenBank/DDBJ databases">
        <authorList>
            <person name="Chen Y."/>
            <person name="Shah S."/>
            <person name="Dougan E. K."/>
            <person name="Thang M."/>
            <person name="Chan C."/>
        </authorList>
    </citation>
    <scope>NUCLEOTIDE SEQUENCE [LARGE SCALE GENOMIC DNA]</scope>
</reference>
<reference evidence="2" key="1">
    <citation type="submission" date="2022-10" db="EMBL/GenBank/DDBJ databases">
        <authorList>
            <person name="Chen Y."/>
            <person name="Dougan E. K."/>
            <person name="Chan C."/>
            <person name="Rhodes N."/>
            <person name="Thang M."/>
        </authorList>
    </citation>
    <scope>NUCLEOTIDE SEQUENCE</scope>
</reference>
<dbReference type="AlphaFoldDB" id="A0A9P1GFR8"/>
<dbReference type="EMBL" id="CAMXCT030005446">
    <property type="protein sequence ID" value="CAL4799713.1"/>
    <property type="molecule type" value="Genomic_DNA"/>
</dbReference>
<feature type="compositionally biased region" description="Low complexity" evidence="1">
    <location>
        <begin position="75"/>
        <end position="89"/>
    </location>
</feature>
<name>A0A9P1GFR8_9DINO</name>
<evidence type="ECO:0000313" key="4">
    <source>
        <dbReference type="Proteomes" id="UP001152797"/>
    </source>
</evidence>
<sequence>MGPKHNRVGKAPSGDREREQIRLLWALLEWVVQQLGFIGQQPLGHGQLLPEPHRTPHKSQGTFRQSATSAEDTSSRGTTRSTTCSRGTSWFQTERSKTNTSPSCSQSTHSTHTRVRGTTWSTLANRAVAPRGSAPKTAAKQPAAKQISAMNEADEAFLSLWHFSGSVQLTRQDQHCQWELQLNLWKLHL</sequence>
<dbReference type="EMBL" id="CAMXCT010005446">
    <property type="protein sequence ID" value="CAI4012401.1"/>
    <property type="molecule type" value="Genomic_DNA"/>
</dbReference>
<feature type="compositionally biased region" description="Polar residues" evidence="1">
    <location>
        <begin position="90"/>
        <end position="116"/>
    </location>
</feature>
<protein>
    <submittedName>
        <fullName evidence="2">Uncharacterized protein</fullName>
    </submittedName>
</protein>
<feature type="region of interest" description="Disordered" evidence="1">
    <location>
        <begin position="46"/>
        <end position="116"/>
    </location>
</feature>
<evidence type="ECO:0000313" key="2">
    <source>
        <dbReference type="EMBL" id="CAI4012401.1"/>
    </source>
</evidence>
<keyword evidence="4" id="KW-1185">Reference proteome</keyword>
<accession>A0A9P1GFR8</accession>
<feature type="compositionally biased region" description="Polar residues" evidence="1">
    <location>
        <begin position="58"/>
        <end position="72"/>
    </location>
</feature>
<gene>
    <name evidence="2" type="ORF">C1SCF055_LOCUS37463</name>
</gene>
<organism evidence="2">
    <name type="scientific">Cladocopium goreaui</name>
    <dbReference type="NCBI Taxonomy" id="2562237"/>
    <lineage>
        <taxon>Eukaryota</taxon>
        <taxon>Sar</taxon>
        <taxon>Alveolata</taxon>
        <taxon>Dinophyceae</taxon>
        <taxon>Suessiales</taxon>
        <taxon>Symbiodiniaceae</taxon>
        <taxon>Cladocopium</taxon>
    </lineage>
</organism>
<evidence type="ECO:0000256" key="1">
    <source>
        <dbReference type="SAM" id="MobiDB-lite"/>
    </source>
</evidence>
<dbReference type="EMBL" id="CAMXCT020005446">
    <property type="protein sequence ID" value="CAL1165776.1"/>
    <property type="molecule type" value="Genomic_DNA"/>
</dbReference>
<evidence type="ECO:0000313" key="3">
    <source>
        <dbReference type="EMBL" id="CAL1165776.1"/>
    </source>
</evidence>
<dbReference type="Proteomes" id="UP001152797">
    <property type="component" value="Unassembled WGS sequence"/>
</dbReference>